<proteinExistence type="predicted"/>
<dbReference type="InterPro" id="IPR036388">
    <property type="entry name" value="WH-like_DNA-bd_sf"/>
</dbReference>
<dbReference type="CDD" id="cd00090">
    <property type="entry name" value="HTH_ARSR"/>
    <property type="match status" value="1"/>
</dbReference>
<accession>A0ABD6CBK7</accession>
<keyword evidence="3" id="KW-0804">Transcription</keyword>
<dbReference type="PANTHER" id="PTHR43413">
    <property type="entry name" value="TRANSCRIPTIONAL REGULATOR, ASNC FAMILY"/>
    <property type="match status" value="1"/>
</dbReference>
<dbReference type="EMBL" id="JBHUDJ010000003">
    <property type="protein sequence ID" value="MFD1587640.1"/>
    <property type="molecule type" value="Genomic_DNA"/>
</dbReference>
<protein>
    <submittedName>
        <fullName evidence="5">AsnC family transcriptional regulator</fullName>
    </submittedName>
</protein>
<feature type="domain" description="HTH asnC-type" evidence="4">
    <location>
        <begin position="4"/>
        <end position="67"/>
    </location>
</feature>
<dbReference type="InterPro" id="IPR056526">
    <property type="entry name" value="TRASH_HVO_1752"/>
</dbReference>
<organism evidence="5 6">
    <name type="scientific">Halorientalis brevis</name>
    <dbReference type="NCBI Taxonomy" id="1126241"/>
    <lineage>
        <taxon>Archaea</taxon>
        <taxon>Methanobacteriati</taxon>
        <taxon>Methanobacteriota</taxon>
        <taxon>Stenosarchaea group</taxon>
        <taxon>Halobacteria</taxon>
        <taxon>Halobacteriales</taxon>
        <taxon>Haloarculaceae</taxon>
        <taxon>Halorientalis</taxon>
    </lineage>
</organism>
<dbReference type="AlphaFoldDB" id="A0ABD6CBK7"/>
<dbReference type="SMART" id="SM00746">
    <property type="entry name" value="TRASH"/>
    <property type="match status" value="1"/>
</dbReference>
<evidence type="ECO:0000256" key="1">
    <source>
        <dbReference type="ARBA" id="ARBA00023015"/>
    </source>
</evidence>
<dbReference type="InterPro" id="IPR019888">
    <property type="entry name" value="Tscrpt_reg_AsnC-like"/>
</dbReference>
<dbReference type="GO" id="GO:0003677">
    <property type="term" value="F:DNA binding"/>
    <property type="evidence" value="ECO:0007669"/>
    <property type="project" value="UniProtKB-KW"/>
</dbReference>
<evidence type="ECO:0000313" key="6">
    <source>
        <dbReference type="Proteomes" id="UP001597119"/>
    </source>
</evidence>
<evidence type="ECO:0000259" key="4">
    <source>
        <dbReference type="PROSITE" id="PS50956"/>
    </source>
</evidence>
<keyword evidence="2" id="KW-0238">DNA-binding</keyword>
<dbReference type="Pfam" id="PF24273">
    <property type="entry name" value="TRASH_HVO_1752_C"/>
    <property type="match status" value="1"/>
</dbReference>
<dbReference type="Pfam" id="PF13404">
    <property type="entry name" value="HTH_AsnC-type"/>
    <property type="match status" value="1"/>
</dbReference>
<keyword evidence="1" id="KW-0805">Transcription regulation</keyword>
<dbReference type="SMART" id="SM00344">
    <property type="entry name" value="HTH_ASNC"/>
    <property type="match status" value="1"/>
</dbReference>
<dbReference type="PRINTS" id="PR00033">
    <property type="entry name" value="HTHASNC"/>
</dbReference>
<dbReference type="RefSeq" id="WP_247372358.1">
    <property type="nucleotide sequence ID" value="NZ_JALLGV010000001.1"/>
</dbReference>
<evidence type="ECO:0000313" key="5">
    <source>
        <dbReference type="EMBL" id="MFD1587640.1"/>
    </source>
</evidence>
<dbReference type="Gene3D" id="1.10.10.10">
    <property type="entry name" value="Winged helix-like DNA-binding domain superfamily/Winged helix DNA-binding domain"/>
    <property type="match status" value="1"/>
</dbReference>
<dbReference type="InterPro" id="IPR011017">
    <property type="entry name" value="TRASH_dom"/>
</dbReference>
<evidence type="ECO:0000256" key="2">
    <source>
        <dbReference type="ARBA" id="ARBA00023125"/>
    </source>
</evidence>
<sequence length="198" mass="21644">MRGIDDTDRQILRLLLEDGRRPYSDIAERVDLSPPAVSDRVDRLQELGLIRGFTVDVDRSMLREGVPVLVDVQVEPGNAAAVRSSLSTAETVEHVFTTADEHVVFTATAPEADVQSLLDDAVEMAVIEEYTVDLLADTSWNPSLGNAELAPSCAECGNTVTAEGESTKLDGTLYQFCCSSCQSRFVEQYEQLREGVDS</sequence>
<dbReference type="PANTHER" id="PTHR43413:SF4">
    <property type="entry name" value="HTH-TYPE TRANSCRIPTIONAL REGULATOR LYSM"/>
    <property type="match status" value="1"/>
</dbReference>
<dbReference type="InterPro" id="IPR011991">
    <property type="entry name" value="ArsR-like_HTH"/>
</dbReference>
<dbReference type="Proteomes" id="UP001597119">
    <property type="component" value="Unassembled WGS sequence"/>
</dbReference>
<dbReference type="InterPro" id="IPR000485">
    <property type="entry name" value="AsnC-type_HTH_dom"/>
</dbReference>
<dbReference type="InterPro" id="IPR036390">
    <property type="entry name" value="WH_DNA-bd_sf"/>
</dbReference>
<keyword evidence="6" id="KW-1185">Reference proteome</keyword>
<reference evidence="5 6" key="1">
    <citation type="journal article" date="2019" name="Int. J. Syst. Evol. Microbiol.">
        <title>The Global Catalogue of Microorganisms (GCM) 10K type strain sequencing project: providing services to taxonomists for standard genome sequencing and annotation.</title>
        <authorList>
            <consortium name="The Broad Institute Genomics Platform"/>
            <consortium name="The Broad Institute Genome Sequencing Center for Infectious Disease"/>
            <person name="Wu L."/>
            <person name="Ma J."/>
        </authorList>
    </citation>
    <scope>NUCLEOTIDE SEQUENCE [LARGE SCALE GENOMIC DNA]</scope>
    <source>
        <strain evidence="5 6">CGMCC 1.12125</strain>
    </source>
</reference>
<dbReference type="InterPro" id="IPR050684">
    <property type="entry name" value="HTH-Siroheme_Decarb"/>
</dbReference>
<comment type="caution">
    <text evidence="5">The sequence shown here is derived from an EMBL/GenBank/DDBJ whole genome shotgun (WGS) entry which is preliminary data.</text>
</comment>
<name>A0ABD6CBK7_9EURY</name>
<evidence type="ECO:0000256" key="3">
    <source>
        <dbReference type="ARBA" id="ARBA00023163"/>
    </source>
</evidence>
<dbReference type="PROSITE" id="PS50956">
    <property type="entry name" value="HTH_ASNC_2"/>
    <property type="match status" value="1"/>
</dbReference>
<gene>
    <name evidence="5" type="ORF">ACFR9U_11645</name>
</gene>
<dbReference type="SUPFAM" id="SSF46785">
    <property type="entry name" value="Winged helix' DNA-binding domain"/>
    <property type="match status" value="1"/>
</dbReference>